<protein>
    <recommendedName>
        <fullName evidence="2">DUF3320 domain-containing protein</fullName>
    </recommendedName>
</protein>
<evidence type="ECO:0000259" key="2">
    <source>
        <dbReference type="Pfam" id="PF11784"/>
    </source>
</evidence>
<evidence type="ECO:0000313" key="4">
    <source>
        <dbReference type="Proteomes" id="UP000274327"/>
    </source>
</evidence>
<evidence type="ECO:0000313" key="3">
    <source>
        <dbReference type="EMBL" id="RRR19155.1"/>
    </source>
</evidence>
<keyword evidence="4" id="KW-1185">Reference proteome</keyword>
<feature type="compositionally biased region" description="Polar residues" evidence="1">
    <location>
        <begin position="31"/>
        <end position="40"/>
    </location>
</feature>
<name>A0A3R8QNZ3_9MICO</name>
<dbReference type="AlphaFoldDB" id="A0A3R8QNZ3"/>
<dbReference type="InterPro" id="IPR021754">
    <property type="entry name" value="DUF3320"/>
</dbReference>
<accession>A0A3R8QNZ3</accession>
<dbReference type="Proteomes" id="UP000274327">
    <property type="component" value="Unassembled WGS sequence"/>
</dbReference>
<evidence type="ECO:0000256" key="1">
    <source>
        <dbReference type="SAM" id="MobiDB-lite"/>
    </source>
</evidence>
<dbReference type="EMBL" id="QOCI01000004">
    <property type="protein sequence ID" value="RRR19155.1"/>
    <property type="molecule type" value="Genomic_DNA"/>
</dbReference>
<comment type="caution">
    <text evidence="3">The sequence shown here is derived from an EMBL/GenBank/DDBJ whole genome shotgun (WGS) entry which is preliminary data.</text>
</comment>
<reference evidence="3 4" key="1">
    <citation type="submission" date="2018-07" db="EMBL/GenBank/DDBJ databases">
        <title>Brachybacteriurn paraconglorneratum KCTC 9916.</title>
        <authorList>
            <person name="Li Y."/>
        </authorList>
    </citation>
    <scope>NUCLEOTIDE SEQUENCE [LARGE SCALE GENOMIC DNA]</scope>
    <source>
        <strain evidence="3 4">KCTC 9916</strain>
    </source>
</reference>
<feature type="domain" description="DUF3320" evidence="2">
    <location>
        <begin position="127"/>
        <end position="159"/>
    </location>
</feature>
<sequence>MPEDQLLRSATLSRLAGNIATRSETLPDVDTGSTETQSASEPAPVDESTAVREQLILRRATLSRLAGSIASVAKASPDVDTGSTETQPAPEALGIAGPIFRPWEPTESYPTWYLDELSTMPDARFIVNDLAREILEVEQPIHRTRLAKLIANACGMQRVRQSRVDSILAALGRSTVRFDRAGFAWDASRPADAPVPYRPRVLKVLSIDEVHPAEIYAAVAEAHRRNGFAERETVVRAALSALGGKSLTSTVRPALEKAYRQVTPG</sequence>
<dbReference type="Pfam" id="PF11784">
    <property type="entry name" value="DUF3320"/>
    <property type="match status" value="1"/>
</dbReference>
<gene>
    <name evidence="3" type="ORF">DS079_07390</name>
</gene>
<proteinExistence type="predicted"/>
<organism evidence="3 4">
    <name type="scientific">Brachybacterium paraconglomeratum</name>
    <dbReference type="NCBI Taxonomy" id="173362"/>
    <lineage>
        <taxon>Bacteria</taxon>
        <taxon>Bacillati</taxon>
        <taxon>Actinomycetota</taxon>
        <taxon>Actinomycetes</taxon>
        <taxon>Micrococcales</taxon>
        <taxon>Dermabacteraceae</taxon>
        <taxon>Brachybacterium</taxon>
    </lineage>
</organism>
<feature type="region of interest" description="Disordered" evidence="1">
    <location>
        <begin position="17"/>
        <end position="49"/>
    </location>
</feature>